<evidence type="ECO:0000313" key="2">
    <source>
        <dbReference type="EMBL" id="CAD9096847.1"/>
    </source>
</evidence>
<accession>A0A7S1L7V0</accession>
<keyword evidence="1" id="KW-0732">Signal</keyword>
<feature type="chain" id="PRO_5031359948" description="Calmodulin-lysine N-methyltransferase" evidence="1">
    <location>
        <begin position="19"/>
        <end position="285"/>
    </location>
</feature>
<dbReference type="Gene3D" id="3.40.50.150">
    <property type="entry name" value="Vaccinia Virus protein VP39"/>
    <property type="match status" value="1"/>
</dbReference>
<dbReference type="InterPro" id="IPR029063">
    <property type="entry name" value="SAM-dependent_MTases_sf"/>
</dbReference>
<evidence type="ECO:0000256" key="1">
    <source>
        <dbReference type="SAM" id="SignalP"/>
    </source>
</evidence>
<dbReference type="EMBL" id="HBGE01008993">
    <property type="protein sequence ID" value="CAD9096847.1"/>
    <property type="molecule type" value="Transcribed_RNA"/>
</dbReference>
<dbReference type="InterPro" id="IPR019410">
    <property type="entry name" value="Methyltransf_16"/>
</dbReference>
<dbReference type="CDD" id="cd02440">
    <property type="entry name" value="AdoMet_MTases"/>
    <property type="match status" value="1"/>
</dbReference>
<evidence type="ECO:0008006" key="3">
    <source>
        <dbReference type="Google" id="ProtNLM"/>
    </source>
</evidence>
<proteinExistence type="predicted"/>
<protein>
    <recommendedName>
        <fullName evidence="3">Calmodulin-lysine N-methyltransferase</fullName>
    </recommendedName>
</protein>
<dbReference type="SUPFAM" id="SSF53335">
    <property type="entry name" value="S-adenosyl-L-methionine-dependent methyltransferases"/>
    <property type="match status" value="1"/>
</dbReference>
<reference evidence="2" key="1">
    <citation type="submission" date="2021-01" db="EMBL/GenBank/DDBJ databases">
        <authorList>
            <person name="Corre E."/>
            <person name="Pelletier E."/>
            <person name="Niang G."/>
            <person name="Scheremetjew M."/>
            <person name="Finn R."/>
            <person name="Kale V."/>
            <person name="Holt S."/>
            <person name="Cochrane G."/>
            <person name="Meng A."/>
            <person name="Brown T."/>
            <person name="Cohen L."/>
        </authorList>
    </citation>
    <scope>NUCLEOTIDE SEQUENCE</scope>
    <source>
        <strain evidence="2">OF101</strain>
    </source>
</reference>
<sequence>MLDLSMVLMVLLFVLGAAWLVRDLPAVLSELRHLVRDWAAVHEVVRRVDCRPWGLERTFVISQDLATTSPAKEPVCSWAPVPGRKWEFGLSLWSAAFALARLLCEQRAELSQGAFKDGRTVIELGCGQALVSMVAAALFPGLARIVATDGSEDVLRSARTNVATNLPRDAEILHLLLLRWGCREHERLALELNAGKAYDVVLAADVTYMEECSDLVSSILALSHSETEAWVLHEPRRRSASDLEARLRDGFSSVTHFEMELTAQDIGRDETVRILGWHCIGKAKS</sequence>
<name>A0A7S1L7V0_ALECA</name>
<gene>
    <name evidence="2" type="ORF">ACAT0790_LOCUS5463</name>
</gene>
<feature type="signal peptide" evidence="1">
    <location>
        <begin position="1"/>
        <end position="18"/>
    </location>
</feature>
<dbReference type="PANTHER" id="PTHR14614">
    <property type="entry name" value="HEPATOCELLULAR CARCINOMA-ASSOCIATED ANTIGEN"/>
    <property type="match status" value="1"/>
</dbReference>
<dbReference type="Pfam" id="PF10294">
    <property type="entry name" value="Methyltransf_16"/>
    <property type="match status" value="1"/>
</dbReference>
<dbReference type="AlphaFoldDB" id="A0A7S1L7V0"/>
<organism evidence="2">
    <name type="scientific">Alexandrium catenella</name>
    <name type="common">Red tide dinoflagellate</name>
    <name type="synonym">Gonyaulax catenella</name>
    <dbReference type="NCBI Taxonomy" id="2925"/>
    <lineage>
        <taxon>Eukaryota</taxon>
        <taxon>Sar</taxon>
        <taxon>Alveolata</taxon>
        <taxon>Dinophyceae</taxon>
        <taxon>Gonyaulacales</taxon>
        <taxon>Pyrocystaceae</taxon>
        <taxon>Alexandrium</taxon>
    </lineage>
</organism>